<dbReference type="EMBL" id="CP043046">
    <property type="protein sequence ID" value="QEI08152.1"/>
    <property type="molecule type" value="Genomic_DNA"/>
</dbReference>
<keyword evidence="6" id="KW-0597">Phosphoprotein</keyword>
<evidence type="ECO:0000313" key="19">
    <source>
        <dbReference type="Proteomes" id="UP000325161"/>
    </source>
</evidence>
<gene>
    <name evidence="18" type="ORF">FXN63_21645</name>
</gene>
<dbReference type="InterPro" id="IPR003661">
    <property type="entry name" value="HisK_dim/P_dom"/>
</dbReference>
<dbReference type="GO" id="GO:0005886">
    <property type="term" value="C:plasma membrane"/>
    <property type="evidence" value="ECO:0007669"/>
    <property type="project" value="UniProtKB-SubCell"/>
</dbReference>
<dbReference type="CDD" id="cd06225">
    <property type="entry name" value="HAMP"/>
    <property type="match status" value="1"/>
</dbReference>
<keyword evidence="9" id="KW-0547">Nucleotide-binding</keyword>
<dbReference type="CDD" id="cd00075">
    <property type="entry name" value="HATPase"/>
    <property type="match status" value="1"/>
</dbReference>
<dbReference type="SMART" id="SM00304">
    <property type="entry name" value="HAMP"/>
    <property type="match status" value="1"/>
</dbReference>
<reference evidence="18 19" key="1">
    <citation type="submission" date="2019-08" db="EMBL/GenBank/DDBJ databases">
        <title>Amphibian skin-associated Pigmentiphaga: genome sequence and occurrence across geography and hosts.</title>
        <authorList>
            <person name="Bletz M.C."/>
            <person name="Bunk B."/>
            <person name="Sproeer C."/>
            <person name="Biwer P."/>
            <person name="Reiter S."/>
            <person name="Rabemananjara F.C.E."/>
            <person name="Schulz S."/>
            <person name="Overmann J."/>
            <person name="Vences M."/>
        </authorList>
    </citation>
    <scope>NUCLEOTIDE SEQUENCE [LARGE SCALE GENOMIC DNA]</scope>
    <source>
        <strain evidence="18 19">Mada1488</strain>
    </source>
</reference>
<keyword evidence="10" id="KW-0418">Kinase</keyword>
<dbReference type="Gene3D" id="3.30.565.10">
    <property type="entry name" value="Histidine kinase-like ATPase, C-terminal domain"/>
    <property type="match status" value="1"/>
</dbReference>
<evidence type="ECO:0000256" key="4">
    <source>
        <dbReference type="ARBA" id="ARBA00022475"/>
    </source>
</evidence>
<evidence type="ECO:0000256" key="3">
    <source>
        <dbReference type="ARBA" id="ARBA00012438"/>
    </source>
</evidence>
<dbReference type="GO" id="GO:0005524">
    <property type="term" value="F:ATP binding"/>
    <property type="evidence" value="ECO:0007669"/>
    <property type="project" value="UniProtKB-KW"/>
</dbReference>
<keyword evidence="11" id="KW-0067">ATP-binding</keyword>
<dbReference type="PANTHER" id="PTHR44936:SF5">
    <property type="entry name" value="SENSOR HISTIDINE KINASE ENVZ"/>
    <property type="match status" value="1"/>
</dbReference>
<evidence type="ECO:0000256" key="2">
    <source>
        <dbReference type="ARBA" id="ARBA00004429"/>
    </source>
</evidence>
<dbReference type="SUPFAM" id="SSF47384">
    <property type="entry name" value="Homodimeric domain of signal transducing histidine kinase"/>
    <property type="match status" value="1"/>
</dbReference>
<organism evidence="18 19">
    <name type="scientific">Pigmentiphaga aceris</name>
    <dbReference type="NCBI Taxonomy" id="1940612"/>
    <lineage>
        <taxon>Bacteria</taxon>
        <taxon>Pseudomonadati</taxon>
        <taxon>Pseudomonadota</taxon>
        <taxon>Betaproteobacteria</taxon>
        <taxon>Burkholderiales</taxon>
        <taxon>Alcaligenaceae</taxon>
        <taxon>Pigmentiphaga</taxon>
    </lineage>
</organism>
<dbReference type="AlphaFoldDB" id="A0A5C0B0B0"/>
<evidence type="ECO:0000256" key="6">
    <source>
        <dbReference type="ARBA" id="ARBA00022553"/>
    </source>
</evidence>
<evidence type="ECO:0000256" key="10">
    <source>
        <dbReference type="ARBA" id="ARBA00022777"/>
    </source>
</evidence>
<protein>
    <recommendedName>
        <fullName evidence="3">histidine kinase</fullName>
        <ecNumber evidence="3">2.7.13.3</ecNumber>
    </recommendedName>
</protein>
<accession>A0A5C0B0B0</accession>
<evidence type="ECO:0000256" key="5">
    <source>
        <dbReference type="ARBA" id="ARBA00022519"/>
    </source>
</evidence>
<dbReference type="Pfam" id="PF00512">
    <property type="entry name" value="HisKA"/>
    <property type="match status" value="1"/>
</dbReference>
<keyword evidence="8 15" id="KW-0812">Transmembrane</keyword>
<feature type="domain" description="Histidine kinase" evidence="16">
    <location>
        <begin position="262"/>
        <end position="461"/>
    </location>
</feature>
<evidence type="ECO:0000259" key="16">
    <source>
        <dbReference type="PROSITE" id="PS50109"/>
    </source>
</evidence>
<dbReference type="PROSITE" id="PS50885">
    <property type="entry name" value="HAMP"/>
    <property type="match status" value="1"/>
</dbReference>
<keyword evidence="4" id="KW-1003">Cell membrane</keyword>
<dbReference type="PROSITE" id="PS50109">
    <property type="entry name" value="HIS_KIN"/>
    <property type="match status" value="1"/>
</dbReference>
<keyword evidence="7" id="KW-0808">Transferase</keyword>
<evidence type="ECO:0000313" key="18">
    <source>
        <dbReference type="EMBL" id="QEI08152.1"/>
    </source>
</evidence>
<evidence type="ECO:0000256" key="12">
    <source>
        <dbReference type="ARBA" id="ARBA00022989"/>
    </source>
</evidence>
<keyword evidence="13" id="KW-0902">Two-component regulatory system</keyword>
<dbReference type="Pfam" id="PF00672">
    <property type="entry name" value="HAMP"/>
    <property type="match status" value="1"/>
</dbReference>
<dbReference type="SMART" id="SM00388">
    <property type="entry name" value="HisKA"/>
    <property type="match status" value="1"/>
</dbReference>
<dbReference type="Proteomes" id="UP000325161">
    <property type="component" value="Chromosome"/>
</dbReference>
<dbReference type="InterPro" id="IPR005467">
    <property type="entry name" value="His_kinase_dom"/>
</dbReference>
<keyword evidence="5" id="KW-0997">Cell inner membrane</keyword>
<dbReference type="EC" id="2.7.13.3" evidence="3"/>
<dbReference type="KEGG" id="pacr:FXN63_21645"/>
<dbReference type="PRINTS" id="PR00344">
    <property type="entry name" value="BCTRLSENSOR"/>
</dbReference>
<dbReference type="CDD" id="cd00082">
    <property type="entry name" value="HisKA"/>
    <property type="match status" value="1"/>
</dbReference>
<dbReference type="PANTHER" id="PTHR44936">
    <property type="entry name" value="SENSOR PROTEIN CREC"/>
    <property type="match status" value="1"/>
</dbReference>
<dbReference type="InterPro" id="IPR003660">
    <property type="entry name" value="HAMP_dom"/>
</dbReference>
<keyword evidence="14 15" id="KW-0472">Membrane</keyword>
<keyword evidence="19" id="KW-1185">Reference proteome</keyword>
<evidence type="ECO:0000256" key="11">
    <source>
        <dbReference type="ARBA" id="ARBA00022840"/>
    </source>
</evidence>
<evidence type="ECO:0000256" key="1">
    <source>
        <dbReference type="ARBA" id="ARBA00000085"/>
    </source>
</evidence>
<dbReference type="RefSeq" id="WP_148817449.1">
    <property type="nucleotide sequence ID" value="NZ_CP043046.1"/>
</dbReference>
<evidence type="ECO:0000256" key="8">
    <source>
        <dbReference type="ARBA" id="ARBA00022692"/>
    </source>
</evidence>
<proteinExistence type="predicted"/>
<dbReference type="InterPro" id="IPR036890">
    <property type="entry name" value="HATPase_C_sf"/>
</dbReference>
<feature type="transmembrane region" description="Helical" evidence="15">
    <location>
        <begin position="12"/>
        <end position="33"/>
    </location>
</feature>
<keyword evidence="12 15" id="KW-1133">Transmembrane helix</keyword>
<evidence type="ECO:0000256" key="15">
    <source>
        <dbReference type="SAM" id="Phobius"/>
    </source>
</evidence>
<dbReference type="SMART" id="SM00387">
    <property type="entry name" value="HATPase_c"/>
    <property type="match status" value="1"/>
</dbReference>
<dbReference type="InterPro" id="IPR050980">
    <property type="entry name" value="2C_sensor_his_kinase"/>
</dbReference>
<evidence type="ECO:0000256" key="9">
    <source>
        <dbReference type="ARBA" id="ARBA00022741"/>
    </source>
</evidence>
<sequence length="467" mass="51223">MRRLWPQTLRGQLVLILVGGMLAAQALTGTIWYDVRRGQLQEVPIRLVGARVVDLLALLDAERGDLTRIAALRRPGFDFWLVPAPQSEDLIPDAGKINAARLLSGIVNTGLGRQVDMRLLSLHLRDQQDDEAGLSSMFDGESPKSHFLLDVALPDGRWLRVQASEDPGWKTSQPLALLLDYLGRIYVLRILGLVVIALVAVRLVTRPLDRLAQAAEALGRDIQRPPLVVQGPLEVRRAAQAFNAMQQRLVSNLAERTRFLAAVSHDLRSPITRLRLRTEMLAEAGLRDKFRRDLEHMEAMVSATLGFVQNEAATEHMQSVDIDALLASLQSDMQDMGHIVEVHGRANGPLPAYPRTLKRCLQNLLDNAIRYGGSASMQVEDTPEQVCVIVSDRGPGLPEAMLQQVFEPFFRLEASRNADTGGYGLGLSIAQTVARAHGGDLVLRNRPGGGLDAVLRLPRPAGTAAAI</sequence>
<dbReference type="OrthoDB" id="9804645at2"/>
<dbReference type="InterPro" id="IPR004358">
    <property type="entry name" value="Sig_transdc_His_kin-like_C"/>
</dbReference>
<feature type="domain" description="HAMP" evidence="17">
    <location>
        <begin position="202"/>
        <end position="254"/>
    </location>
</feature>
<dbReference type="GO" id="GO:0000155">
    <property type="term" value="F:phosphorelay sensor kinase activity"/>
    <property type="evidence" value="ECO:0007669"/>
    <property type="project" value="InterPro"/>
</dbReference>
<comment type="catalytic activity">
    <reaction evidence="1">
        <text>ATP + protein L-histidine = ADP + protein N-phospho-L-histidine.</text>
        <dbReference type="EC" id="2.7.13.3"/>
    </reaction>
</comment>
<dbReference type="InterPro" id="IPR036097">
    <property type="entry name" value="HisK_dim/P_sf"/>
</dbReference>
<evidence type="ECO:0000259" key="17">
    <source>
        <dbReference type="PROSITE" id="PS50885"/>
    </source>
</evidence>
<feature type="transmembrane region" description="Helical" evidence="15">
    <location>
        <begin position="185"/>
        <end position="204"/>
    </location>
</feature>
<dbReference type="SUPFAM" id="SSF55874">
    <property type="entry name" value="ATPase domain of HSP90 chaperone/DNA topoisomerase II/histidine kinase"/>
    <property type="match status" value="1"/>
</dbReference>
<name>A0A5C0B0B0_9BURK</name>
<evidence type="ECO:0000256" key="13">
    <source>
        <dbReference type="ARBA" id="ARBA00023012"/>
    </source>
</evidence>
<dbReference type="Pfam" id="PF02518">
    <property type="entry name" value="HATPase_c"/>
    <property type="match status" value="1"/>
</dbReference>
<dbReference type="Gene3D" id="1.10.287.130">
    <property type="match status" value="1"/>
</dbReference>
<evidence type="ECO:0000256" key="7">
    <source>
        <dbReference type="ARBA" id="ARBA00022679"/>
    </source>
</evidence>
<comment type="subcellular location">
    <subcellularLocation>
        <location evidence="2">Cell inner membrane</location>
        <topology evidence="2">Multi-pass membrane protein</topology>
    </subcellularLocation>
</comment>
<dbReference type="InterPro" id="IPR003594">
    <property type="entry name" value="HATPase_dom"/>
</dbReference>
<evidence type="ECO:0000256" key="14">
    <source>
        <dbReference type="ARBA" id="ARBA00023136"/>
    </source>
</evidence>